<evidence type="ECO:0000313" key="2">
    <source>
        <dbReference type="EMBL" id="OCW19256.1"/>
    </source>
</evidence>
<evidence type="ECO:0000313" key="5">
    <source>
        <dbReference type="Proteomes" id="UP000240571"/>
    </source>
</evidence>
<dbReference type="Proteomes" id="UP000095081">
    <property type="component" value="Unassembled WGS sequence"/>
</dbReference>
<feature type="compositionally biased region" description="Polar residues" evidence="1">
    <location>
        <begin position="47"/>
        <end position="64"/>
    </location>
</feature>
<organism evidence="3 5">
    <name type="scientific">Pseudomonas aylmerensis</name>
    <dbReference type="NCBI Taxonomy" id="1869229"/>
    <lineage>
        <taxon>Bacteria</taxon>
        <taxon>Pseudomonadati</taxon>
        <taxon>Pseudomonadota</taxon>
        <taxon>Gammaproteobacteria</taxon>
        <taxon>Pseudomonadales</taxon>
        <taxon>Pseudomonadaceae</taxon>
        <taxon>Pseudomonas</taxon>
    </lineage>
</organism>
<protein>
    <submittedName>
        <fullName evidence="3">Uncharacterized protein</fullName>
    </submittedName>
</protein>
<accession>A0A2T4G9D7</accession>
<evidence type="ECO:0000313" key="3">
    <source>
        <dbReference type="EMBL" id="PTC32212.1"/>
    </source>
</evidence>
<feature type="compositionally biased region" description="Polar residues" evidence="1">
    <location>
        <begin position="15"/>
        <end position="41"/>
    </location>
</feature>
<evidence type="ECO:0000256" key="1">
    <source>
        <dbReference type="SAM" id="MobiDB-lite"/>
    </source>
</evidence>
<dbReference type="EMBL" id="MAUE01000045">
    <property type="protein sequence ID" value="OCW19256.1"/>
    <property type="molecule type" value="Genomic_DNA"/>
</dbReference>
<gene>
    <name evidence="2" type="ORF">BBG20_25770</name>
    <name evidence="3" type="ORF">C9382_04930</name>
</gene>
<comment type="caution">
    <text evidence="3">The sequence shown here is derived from an EMBL/GenBank/DDBJ whole genome shotgun (WGS) entry which is preliminary data.</text>
</comment>
<dbReference type="Proteomes" id="UP000240571">
    <property type="component" value="Unassembled WGS sequence"/>
</dbReference>
<dbReference type="RefSeq" id="WP_065908477.1">
    <property type="nucleotide sequence ID" value="NZ_MAUE01000045.1"/>
</dbReference>
<proteinExistence type="predicted"/>
<dbReference type="EMBL" id="PYWW01000008">
    <property type="protein sequence ID" value="PTC32212.1"/>
    <property type="molecule type" value="Genomic_DNA"/>
</dbReference>
<evidence type="ECO:0000313" key="4">
    <source>
        <dbReference type="Proteomes" id="UP000095081"/>
    </source>
</evidence>
<dbReference type="AlphaFoldDB" id="A0A2T4G9D7"/>
<keyword evidence="4" id="KW-1185">Reference proteome</keyword>
<reference evidence="3 5" key="2">
    <citation type="submission" date="2018-03" db="EMBL/GenBank/DDBJ databases">
        <title>Diversity of bacteria associated with corn roots inoculated with woodland soils in Canada, and Description of Pseudomonas aylmerense sp. nov.</title>
        <authorList>
            <person name="Tambong J.T."/>
            <person name="Xu R."/>
            <person name="Tchagang C."/>
        </authorList>
    </citation>
    <scope>NUCLEOTIDE SEQUENCE [LARGE SCALE GENOMIC DNA]</scope>
    <source>
        <strain evidence="3 5">S1E44</strain>
    </source>
</reference>
<reference evidence="2 4" key="1">
    <citation type="submission" date="2016-06" db="EMBL/GenBank/DDBJ databases">
        <title>Draft genome sequence of Pseudomonas sp. S1E40, a novel strain antagonistic activity to fungal plant pathogen.</title>
        <authorList>
            <person name="Tambong J.T."/>
            <person name="Tchagang C."/>
            <person name="Xu R."/>
        </authorList>
    </citation>
    <scope>NUCLEOTIDE SEQUENCE [LARGE SCALE GENOMIC DNA]</scope>
    <source>
        <strain evidence="2 4">S1E40</strain>
    </source>
</reference>
<name>A0A2T4G9D7_9PSED</name>
<feature type="region of interest" description="Disordered" evidence="1">
    <location>
        <begin position="15"/>
        <end position="77"/>
    </location>
</feature>
<sequence>MGVGAIGNTQAAAWNYPQNDQAAPSGEPAQQSASSSIEYGSQGQGSQGINYEDISQQQNQNFQHATKDWPDDLDAVS</sequence>